<proteinExistence type="predicted"/>
<gene>
    <name evidence="2" type="ORF">SEVIR_4G125800v2</name>
</gene>
<evidence type="ECO:0000313" key="2">
    <source>
        <dbReference type="EMBL" id="TKW21541.1"/>
    </source>
</evidence>
<name>A0A4U6UXU2_SETVI</name>
<organism evidence="2 3">
    <name type="scientific">Setaria viridis</name>
    <name type="common">Green bristlegrass</name>
    <name type="synonym">Setaria italica subsp. viridis</name>
    <dbReference type="NCBI Taxonomy" id="4556"/>
    <lineage>
        <taxon>Eukaryota</taxon>
        <taxon>Viridiplantae</taxon>
        <taxon>Streptophyta</taxon>
        <taxon>Embryophyta</taxon>
        <taxon>Tracheophyta</taxon>
        <taxon>Spermatophyta</taxon>
        <taxon>Magnoliopsida</taxon>
        <taxon>Liliopsida</taxon>
        <taxon>Poales</taxon>
        <taxon>Poaceae</taxon>
        <taxon>PACMAD clade</taxon>
        <taxon>Panicoideae</taxon>
        <taxon>Panicodae</taxon>
        <taxon>Paniceae</taxon>
        <taxon>Cenchrinae</taxon>
        <taxon>Setaria</taxon>
    </lineage>
</organism>
<evidence type="ECO:0000313" key="3">
    <source>
        <dbReference type="Proteomes" id="UP000298652"/>
    </source>
</evidence>
<dbReference type="AlphaFoldDB" id="A0A4U6UXU2"/>
<dbReference type="EMBL" id="CM016555">
    <property type="protein sequence ID" value="TKW21541.1"/>
    <property type="molecule type" value="Genomic_DNA"/>
</dbReference>
<protein>
    <submittedName>
        <fullName evidence="2">Uncharacterized protein</fullName>
    </submittedName>
</protein>
<feature type="region of interest" description="Disordered" evidence="1">
    <location>
        <begin position="1"/>
        <end position="45"/>
    </location>
</feature>
<dbReference type="Gramene" id="TKW21541">
    <property type="protein sequence ID" value="TKW21541"/>
    <property type="gene ID" value="SEVIR_4G125800v2"/>
</dbReference>
<evidence type="ECO:0000256" key="1">
    <source>
        <dbReference type="SAM" id="MobiDB-lite"/>
    </source>
</evidence>
<reference evidence="2" key="1">
    <citation type="submission" date="2019-03" db="EMBL/GenBank/DDBJ databases">
        <title>WGS assembly of Setaria viridis.</title>
        <authorList>
            <person name="Huang P."/>
            <person name="Jenkins J."/>
            <person name="Grimwood J."/>
            <person name="Barry K."/>
            <person name="Healey A."/>
            <person name="Mamidi S."/>
            <person name="Sreedasyam A."/>
            <person name="Shu S."/>
            <person name="Feldman M."/>
            <person name="Wu J."/>
            <person name="Yu Y."/>
            <person name="Chen C."/>
            <person name="Johnson J."/>
            <person name="Rokhsar D."/>
            <person name="Baxter I."/>
            <person name="Schmutz J."/>
            <person name="Brutnell T."/>
            <person name="Kellogg E."/>
        </authorList>
    </citation>
    <scope>NUCLEOTIDE SEQUENCE [LARGE SCALE GENOMIC DNA]</scope>
</reference>
<sequence length="90" mass="9342">MGGCGGDANRVPSSKPVEDVEARMTKPTTSLQRRSGRQEHHGGGWISTSLVAGATTSLCCMGSSTYEGSMAQEHTTSRGALESKLALALC</sequence>
<keyword evidence="3" id="KW-1185">Reference proteome</keyword>
<dbReference type="Proteomes" id="UP000298652">
    <property type="component" value="Chromosome 4"/>
</dbReference>
<accession>A0A4U6UXU2</accession>